<sequence length="689" mass="75872">MAEQQATIDSVLAGRGLAPEFRLPRGQFLEALPGEPPPLFSAFVDQHLRQALELAYRFDQVTNESGLDAAIGAIGEALRAESVVGLVQYSVLLFLTHNPQGRSKIKIKPLEMRQPDLVLSSSSANLAASTAGSRTSPPGPTPPDGLGYWREDPLINEHHEHWHLVYPTSLSPLPAPTASGYPIGDRHGELFFYMHQQMIARYDAERLALGHARVNPFAVTPYTESQFRVPIAEGYDPGPLKLWDGEKPYPFRARPAGASISDLTLDESSTGGPNWGKIRPGAKLSQQVSFGNAAMVAATTGTYASAGGKAVNADNLGNTVEANINAVDFVDTNPPANHPLYGNLHNDGHIHFMLYDNIAPYGVMAATTTAIRDPIFFRWHKLIDDIYFSYQETLSAYDFSVGPKVTIRKKDVSGVSDVILCLGDGLPASIAGHKFGSRAYNDLAAAAFGGAEWHNDFSHGSVQLKSGETITTTDELVTEMLTRKIVLEQDGGKKVEETIQYLSHDDFYYFIRLQNDDDHDQTVAVRIFLAPESESADRRAWIEMDRFASKIGAGGRVVVFRSADQSSVIRKPALRPDDLTNEDGATRAREAQAWCDCGWPYTVLLPRGTREGMDFRLLVLCSSGDDLIMPDHPECCTSISYCGLQSLEYPDKTAMGYPFDRPFRMPIRNTAQSFSNWSSRPIRIRCKNI</sequence>
<dbReference type="Gene3D" id="1.10.1280.10">
    <property type="entry name" value="Di-copper center containing domain from catechol oxidase"/>
    <property type="match status" value="1"/>
</dbReference>
<dbReference type="PROSITE" id="PS00498">
    <property type="entry name" value="TYROSINASE_2"/>
    <property type="match status" value="1"/>
</dbReference>
<dbReference type="RefSeq" id="WP_263338415.1">
    <property type="nucleotide sequence ID" value="NZ_JAGSYH010000004.1"/>
</dbReference>
<keyword evidence="3" id="KW-0479">Metal-binding</keyword>
<protein>
    <submittedName>
        <fullName evidence="6">Tyrosinase family protein</fullName>
    </submittedName>
</protein>
<organism evidence="6 7">
    <name type="scientific">Acidicapsa dinghuensis</name>
    <dbReference type="NCBI Taxonomy" id="2218256"/>
    <lineage>
        <taxon>Bacteria</taxon>
        <taxon>Pseudomonadati</taxon>
        <taxon>Acidobacteriota</taxon>
        <taxon>Terriglobia</taxon>
        <taxon>Terriglobales</taxon>
        <taxon>Acidobacteriaceae</taxon>
        <taxon>Acidicapsa</taxon>
    </lineage>
</organism>
<reference evidence="7" key="1">
    <citation type="journal article" date="2019" name="Int. J. Syst. Evol. Microbiol.">
        <title>The Global Catalogue of Microorganisms (GCM) 10K type strain sequencing project: providing services to taxonomists for standard genome sequencing and annotation.</title>
        <authorList>
            <consortium name="The Broad Institute Genomics Platform"/>
            <consortium name="The Broad Institute Genome Sequencing Center for Infectious Disease"/>
            <person name="Wu L."/>
            <person name="Ma J."/>
        </authorList>
    </citation>
    <scope>NUCLEOTIDE SEQUENCE [LARGE SCALE GENOMIC DNA]</scope>
    <source>
        <strain evidence="7">JCM 4087</strain>
    </source>
</reference>
<dbReference type="Gene3D" id="2.60.40.1520">
    <property type="entry name" value="Hemocyanin, C-terminal domain"/>
    <property type="match status" value="1"/>
</dbReference>
<dbReference type="InterPro" id="IPR002227">
    <property type="entry name" value="Tyrosinase_Cu-bd"/>
</dbReference>
<dbReference type="InterPro" id="IPR013788">
    <property type="entry name" value="Hemocyanin/hexamerin"/>
</dbReference>
<dbReference type="Pfam" id="PF00372">
    <property type="entry name" value="Hemocyanin_M"/>
    <property type="match status" value="1"/>
</dbReference>
<dbReference type="PROSITE" id="PS00210">
    <property type="entry name" value="HEMOCYANIN_2"/>
    <property type="match status" value="1"/>
</dbReference>
<dbReference type="EMBL" id="JBHSPH010000002">
    <property type="protein sequence ID" value="MFC5862164.1"/>
    <property type="molecule type" value="Genomic_DNA"/>
</dbReference>
<keyword evidence="7" id="KW-1185">Reference proteome</keyword>
<evidence type="ECO:0000313" key="6">
    <source>
        <dbReference type="EMBL" id="MFC5862164.1"/>
    </source>
</evidence>
<dbReference type="PANTHER" id="PTHR11511">
    <property type="entry name" value="LARVAL STORAGE PROTEIN/PHENOLOXIDASE"/>
    <property type="match status" value="1"/>
</dbReference>
<accession>A0ABW1EDT3</accession>
<gene>
    <name evidence="6" type="ORF">ACFPT7_07660</name>
</gene>
<evidence type="ECO:0000259" key="5">
    <source>
        <dbReference type="PROSITE" id="PS00498"/>
    </source>
</evidence>
<proteinExistence type="predicted"/>
<dbReference type="InterPro" id="IPR008922">
    <property type="entry name" value="Di-copper_centre_dom_sf"/>
</dbReference>
<dbReference type="InterPro" id="IPR014756">
    <property type="entry name" value="Ig_E-set"/>
</dbReference>
<comment type="subcellular location">
    <subcellularLocation>
        <location evidence="1">Secreted</location>
    </subcellularLocation>
</comment>
<feature type="domain" description="Tyrosinase copper-binding" evidence="5">
    <location>
        <begin position="373"/>
        <end position="384"/>
    </location>
</feature>
<dbReference type="Proteomes" id="UP001596091">
    <property type="component" value="Unassembled WGS sequence"/>
</dbReference>
<dbReference type="Pfam" id="PF03723">
    <property type="entry name" value="Hemocyanin_C"/>
    <property type="match status" value="1"/>
</dbReference>
<evidence type="ECO:0000256" key="1">
    <source>
        <dbReference type="ARBA" id="ARBA00004613"/>
    </source>
</evidence>
<dbReference type="InterPro" id="IPR005203">
    <property type="entry name" value="Hemocyanin_C"/>
</dbReference>
<evidence type="ECO:0000256" key="4">
    <source>
        <dbReference type="ARBA" id="ARBA00023157"/>
    </source>
</evidence>
<dbReference type="InterPro" id="IPR000896">
    <property type="entry name" value="Hemocyanin/hexamerin_mid_dom"/>
</dbReference>
<dbReference type="PRINTS" id="PR00187">
    <property type="entry name" value="HAEMOCYANIN"/>
</dbReference>
<comment type="caution">
    <text evidence="6">The sequence shown here is derived from an EMBL/GenBank/DDBJ whole genome shotgun (WGS) entry which is preliminary data.</text>
</comment>
<dbReference type="PANTHER" id="PTHR11511:SF4">
    <property type="entry name" value="PHENOLOXIDASE 2-RELATED"/>
    <property type="match status" value="1"/>
</dbReference>
<dbReference type="InterPro" id="IPR037020">
    <property type="entry name" value="Hemocyanin_C_sf"/>
</dbReference>
<dbReference type="SUPFAM" id="SSF48056">
    <property type="entry name" value="Di-copper centre-containing domain"/>
    <property type="match status" value="1"/>
</dbReference>
<dbReference type="SUPFAM" id="SSF81296">
    <property type="entry name" value="E set domains"/>
    <property type="match status" value="1"/>
</dbReference>
<evidence type="ECO:0000256" key="2">
    <source>
        <dbReference type="ARBA" id="ARBA00022525"/>
    </source>
</evidence>
<evidence type="ECO:0000256" key="3">
    <source>
        <dbReference type="ARBA" id="ARBA00022723"/>
    </source>
</evidence>
<keyword evidence="2" id="KW-0964">Secreted</keyword>
<name>A0ABW1EDT3_9BACT</name>
<evidence type="ECO:0000313" key="7">
    <source>
        <dbReference type="Proteomes" id="UP001596091"/>
    </source>
</evidence>
<keyword evidence="4" id="KW-1015">Disulfide bond</keyword>